<proteinExistence type="predicted"/>
<evidence type="ECO:0000313" key="3">
    <source>
        <dbReference type="Proteomes" id="UP000596661"/>
    </source>
</evidence>
<reference evidence="2" key="1">
    <citation type="submission" date="2018-11" db="EMBL/GenBank/DDBJ databases">
        <authorList>
            <person name="Grassa J C."/>
        </authorList>
    </citation>
    <scope>NUCLEOTIDE SEQUENCE [LARGE SCALE GENOMIC DNA]</scope>
</reference>
<evidence type="ECO:0000259" key="1">
    <source>
        <dbReference type="PROSITE" id="PS50076"/>
    </source>
</evidence>
<dbReference type="Gene3D" id="1.10.287.110">
    <property type="entry name" value="DnaJ domain"/>
    <property type="match status" value="1"/>
</dbReference>
<reference evidence="2" key="2">
    <citation type="submission" date="2021-03" db="UniProtKB">
        <authorList>
            <consortium name="EnsemblPlants"/>
        </authorList>
    </citation>
    <scope>IDENTIFICATION</scope>
</reference>
<dbReference type="AlphaFoldDB" id="A0A803QAQ3"/>
<dbReference type="InterPro" id="IPR001623">
    <property type="entry name" value="DnaJ_domain"/>
</dbReference>
<feature type="domain" description="J" evidence="1">
    <location>
        <begin position="11"/>
        <end position="77"/>
    </location>
</feature>
<dbReference type="Gramene" id="evm.model.08.27">
    <property type="protein sequence ID" value="cds.evm.model.08.27"/>
    <property type="gene ID" value="evm.TU.08.27"/>
</dbReference>
<sequence length="80" mass="9118">MLFDKSSIQETHYDILSVKEDATYDEIRKCYRSAILKSHPDKLQNESEMISPLGGNGNGNGCLTSEENFLKSYRKWGILC</sequence>
<organism evidence="2 3">
    <name type="scientific">Cannabis sativa</name>
    <name type="common">Hemp</name>
    <name type="synonym">Marijuana</name>
    <dbReference type="NCBI Taxonomy" id="3483"/>
    <lineage>
        <taxon>Eukaryota</taxon>
        <taxon>Viridiplantae</taxon>
        <taxon>Streptophyta</taxon>
        <taxon>Embryophyta</taxon>
        <taxon>Tracheophyta</taxon>
        <taxon>Spermatophyta</taxon>
        <taxon>Magnoliopsida</taxon>
        <taxon>eudicotyledons</taxon>
        <taxon>Gunneridae</taxon>
        <taxon>Pentapetalae</taxon>
        <taxon>rosids</taxon>
        <taxon>fabids</taxon>
        <taxon>Rosales</taxon>
        <taxon>Cannabaceae</taxon>
        <taxon>Cannabis</taxon>
    </lineage>
</organism>
<evidence type="ECO:0000313" key="2">
    <source>
        <dbReference type="EnsemblPlants" id="cds.evm.model.08.27"/>
    </source>
</evidence>
<dbReference type="EMBL" id="UZAU01000678">
    <property type="status" value="NOT_ANNOTATED_CDS"/>
    <property type="molecule type" value="Genomic_DNA"/>
</dbReference>
<dbReference type="EnsemblPlants" id="evm.model.08.27">
    <property type="protein sequence ID" value="cds.evm.model.08.27"/>
    <property type="gene ID" value="evm.TU.08.27"/>
</dbReference>
<dbReference type="CDD" id="cd06257">
    <property type="entry name" value="DnaJ"/>
    <property type="match status" value="1"/>
</dbReference>
<keyword evidence="3" id="KW-1185">Reference proteome</keyword>
<dbReference type="InterPro" id="IPR036869">
    <property type="entry name" value="J_dom_sf"/>
</dbReference>
<dbReference type="PROSITE" id="PS50076">
    <property type="entry name" value="DNAJ_2"/>
    <property type="match status" value="1"/>
</dbReference>
<dbReference type="Proteomes" id="UP000596661">
    <property type="component" value="Chromosome 8"/>
</dbReference>
<protein>
    <recommendedName>
        <fullName evidence="1">J domain-containing protein</fullName>
    </recommendedName>
</protein>
<dbReference type="SUPFAM" id="SSF46565">
    <property type="entry name" value="Chaperone J-domain"/>
    <property type="match status" value="1"/>
</dbReference>
<dbReference type="SMART" id="SM00271">
    <property type="entry name" value="DnaJ"/>
    <property type="match status" value="1"/>
</dbReference>
<dbReference type="Pfam" id="PF00226">
    <property type="entry name" value="DnaJ"/>
    <property type="match status" value="1"/>
</dbReference>
<dbReference type="PRINTS" id="PR00625">
    <property type="entry name" value="JDOMAIN"/>
</dbReference>
<accession>A0A803QAQ3</accession>
<name>A0A803QAQ3_CANSA</name>